<gene>
    <name evidence="2" type="ORF">B7P43_G07748</name>
</gene>
<dbReference type="InParanoid" id="A0A2J7QXL2"/>
<sequence>MKINIRSPIRQLLRINVMLILTSAVRTVPIGTTAPGLNFDLLANGSDEQEQKKLQLEWIKKETEMTQGGLQVLGDAHDLLSSGVTSLPDTFPTVENLVSDETNSAGVELQEVTEVGEDVGRPGDEVDAELMQVRQRLQKLDFYFEFLRVMSEDCRQRMLCEVMREPGRFYPLSSVLEDAVSSAGTFQYLTSELVNTTEGARLLSYLEAAFRGQDRTRTCAVFQYRCPSRTEDMINYDALCLWREMVRWLTIHVIAKAH</sequence>
<name>A0A2J7QXL2_9NEOP</name>
<dbReference type="AlphaFoldDB" id="A0A2J7QXL2"/>
<organism evidence="2 3">
    <name type="scientific">Cryptotermes secundus</name>
    <dbReference type="NCBI Taxonomy" id="105785"/>
    <lineage>
        <taxon>Eukaryota</taxon>
        <taxon>Metazoa</taxon>
        <taxon>Ecdysozoa</taxon>
        <taxon>Arthropoda</taxon>
        <taxon>Hexapoda</taxon>
        <taxon>Insecta</taxon>
        <taxon>Pterygota</taxon>
        <taxon>Neoptera</taxon>
        <taxon>Polyneoptera</taxon>
        <taxon>Dictyoptera</taxon>
        <taxon>Blattodea</taxon>
        <taxon>Blattoidea</taxon>
        <taxon>Termitoidae</taxon>
        <taxon>Kalotermitidae</taxon>
        <taxon>Cryptotermitinae</taxon>
        <taxon>Cryptotermes</taxon>
    </lineage>
</organism>
<proteinExistence type="predicted"/>
<dbReference type="OrthoDB" id="6359706at2759"/>
<feature type="transmembrane region" description="Helical" evidence="1">
    <location>
        <begin position="12"/>
        <end position="31"/>
    </location>
</feature>
<evidence type="ECO:0000313" key="3">
    <source>
        <dbReference type="Proteomes" id="UP000235965"/>
    </source>
</evidence>
<dbReference type="EMBL" id="NEVH01009379">
    <property type="protein sequence ID" value="PNF33325.1"/>
    <property type="molecule type" value="Genomic_DNA"/>
</dbReference>
<accession>A0A2J7QXL2</accession>
<keyword evidence="1" id="KW-0812">Transmembrane</keyword>
<reference evidence="2 3" key="1">
    <citation type="submission" date="2017-12" db="EMBL/GenBank/DDBJ databases">
        <title>Hemimetabolous genomes reveal molecular basis of termite eusociality.</title>
        <authorList>
            <person name="Harrison M.C."/>
            <person name="Jongepier E."/>
            <person name="Robertson H.M."/>
            <person name="Arning N."/>
            <person name="Bitard-Feildel T."/>
            <person name="Chao H."/>
            <person name="Childers C.P."/>
            <person name="Dinh H."/>
            <person name="Doddapaneni H."/>
            <person name="Dugan S."/>
            <person name="Gowin J."/>
            <person name="Greiner C."/>
            <person name="Han Y."/>
            <person name="Hu H."/>
            <person name="Hughes D.S.T."/>
            <person name="Huylmans A.-K."/>
            <person name="Kemena C."/>
            <person name="Kremer L.P.M."/>
            <person name="Lee S.L."/>
            <person name="Lopez-Ezquerra A."/>
            <person name="Mallet L."/>
            <person name="Monroy-Kuhn J.M."/>
            <person name="Moser A."/>
            <person name="Murali S.C."/>
            <person name="Muzny D.M."/>
            <person name="Otani S."/>
            <person name="Piulachs M.-D."/>
            <person name="Poelchau M."/>
            <person name="Qu J."/>
            <person name="Schaub F."/>
            <person name="Wada-Katsumata A."/>
            <person name="Worley K.C."/>
            <person name="Xie Q."/>
            <person name="Ylla G."/>
            <person name="Poulsen M."/>
            <person name="Gibbs R.A."/>
            <person name="Schal C."/>
            <person name="Richards S."/>
            <person name="Belles X."/>
            <person name="Korb J."/>
            <person name="Bornberg-Bauer E."/>
        </authorList>
    </citation>
    <scope>NUCLEOTIDE SEQUENCE [LARGE SCALE GENOMIC DNA]</scope>
    <source>
        <tissue evidence="2">Whole body</tissue>
    </source>
</reference>
<keyword evidence="1" id="KW-1133">Transmembrane helix</keyword>
<evidence type="ECO:0000256" key="1">
    <source>
        <dbReference type="SAM" id="Phobius"/>
    </source>
</evidence>
<comment type="caution">
    <text evidence="2">The sequence shown here is derived from an EMBL/GenBank/DDBJ whole genome shotgun (WGS) entry which is preliminary data.</text>
</comment>
<keyword evidence="3" id="KW-1185">Reference proteome</keyword>
<keyword evidence="1" id="KW-0472">Membrane</keyword>
<dbReference type="Proteomes" id="UP000235965">
    <property type="component" value="Unassembled WGS sequence"/>
</dbReference>
<evidence type="ECO:0000313" key="2">
    <source>
        <dbReference type="EMBL" id="PNF33325.1"/>
    </source>
</evidence>
<protein>
    <submittedName>
        <fullName evidence="2">Uncharacterized protein</fullName>
    </submittedName>
</protein>